<proteinExistence type="predicted"/>
<comment type="function">
    <text evidence="6">Microtubule inner protein (MIP) part of the dynein-decorated doublet microtubules (DMTs) in cilia axoneme, which is required for motile cilia beating.</text>
</comment>
<dbReference type="Pfam" id="PF06565">
    <property type="entry name" value="DM10_dom"/>
    <property type="match status" value="3"/>
</dbReference>
<dbReference type="InterPro" id="IPR006602">
    <property type="entry name" value="DM10_dom"/>
</dbReference>
<evidence type="ECO:0000313" key="9">
    <source>
        <dbReference type="EMBL" id="KAK7882331.1"/>
    </source>
</evidence>
<evidence type="ECO:0000256" key="1">
    <source>
        <dbReference type="ARBA" id="ARBA00004430"/>
    </source>
</evidence>
<keyword evidence="4" id="KW-0206">Cytoskeleton</keyword>
<comment type="subcellular location">
    <subcellularLocation>
        <location evidence="1">Cytoplasm</location>
        <location evidence="1">Cytoskeleton</location>
        <location evidence="1">Cilium axoneme</location>
    </subcellularLocation>
</comment>
<evidence type="ECO:0000256" key="3">
    <source>
        <dbReference type="ARBA" id="ARBA00022737"/>
    </source>
</evidence>
<evidence type="ECO:0000256" key="6">
    <source>
        <dbReference type="ARBA" id="ARBA00035003"/>
    </source>
</evidence>
<dbReference type="SUPFAM" id="SSF47473">
    <property type="entry name" value="EF-hand"/>
    <property type="match status" value="1"/>
</dbReference>
<evidence type="ECO:0000259" key="8">
    <source>
        <dbReference type="PROSITE" id="PS51336"/>
    </source>
</evidence>
<keyword evidence="10" id="KW-1185">Reference proteome</keyword>
<evidence type="ECO:0000256" key="2">
    <source>
        <dbReference type="ARBA" id="ARBA00022490"/>
    </source>
</evidence>
<keyword evidence="3" id="KW-0677">Repeat</keyword>
<dbReference type="FunFam" id="2.30.29.170:FF:000003">
    <property type="entry name" value="EF-hand domain (C-terminal) containing 1"/>
    <property type="match status" value="1"/>
</dbReference>
<organism evidence="9 10">
    <name type="scientific">Mugilogobius chulae</name>
    <name type="common">yellowstripe goby</name>
    <dbReference type="NCBI Taxonomy" id="88201"/>
    <lineage>
        <taxon>Eukaryota</taxon>
        <taxon>Metazoa</taxon>
        <taxon>Chordata</taxon>
        <taxon>Craniata</taxon>
        <taxon>Vertebrata</taxon>
        <taxon>Euteleostomi</taxon>
        <taxon>Actinopterygii</taxon>
        <taxon>Neopterygii</taxon>
        <taxon>Teleostei</taxon>
        <taxon>Neoteleostei</taxon>
        <taxon>Acanthomorphata</taxon>
        <taxon>Gobiaria</taxon>
        <taxon>Gobiiformes</taxon>
        <taxon>Gobioidei</taxon>
        <taxon>Gobiidae</taxon>
        <taxon>Gobionellinae</taxon>
        <taxon>Mugilogobius</taxon>
    </lineage>
</organism>
<comment type="caution">
    <text evidence="9">The sequence shown here is derived from an EMBL/GenBank/DDBJ whole genome shotgun (WGS) entry which is preliminary data.</text>
</comment>
<name>A0AAW0MUR0_9GOBI</name>
<dbReference type="FunFam" id="2.30.29.170:FF:000002">
    <property type="entry name" value="EF-hand domain (C-terminal) containing 1"/>
    <property type="match status" value="1"/>
</dbReference>
<protein>
    <recommendedName>
        <fullName evidence="7">EF-hand domain-containing family member C2</fullName>
    </recommendedName>
</protein>
<gene>
    <name evidence="9" type="ORF">WMY93_028505</name>
</gene>
<keyword evidence="2" id="KW-0963">Cytoplasm</keyword>
<dbReference type="EMBL" id="JBBPFD010000021">
    <property type="protein sequence ID" value="KAK7882331.1"/>
    <property type="molecule type" value="Genomic_DNA"/>
</dbReference>
<dbReference type="InterPro" id="IPR040193">
    <property type="entry name" value="EFHC1/EFHC2/EFHB"/>
</dbReference>
<dbReference type="GO" id="GO:0010975">
    <property type="term" value="P:regulation of neuron projection development"/>
    <property type="evidence" value="ECO:0007669"/>
    <property type="project" value="TreeGrafter"/>
</dbReference>
<evidence type="ECO:0000256" key="5">
    <source>
        <dbReference type="ARBA" id="ARBA00023273"/>
    </source>
</evidence>
<dbReference type="AlphaFoldDB" id="A0AAW0MUR0"/>
<evidence type="ECO:0000256" key="4">
    <source>
        <dbReference type="ARBA" id="ARBA00023212"/>
    </source>
</evidence>
<dbReference type="SMART" id="SM00676">
    <property type="entry name" value="DM10"/>
    <property type="match status" value="3"/>
</dbReference>
<dbReference type="GO" id="GO:0005930">
    <property type="term" value="C:axoneme"/>
    <property type="evidence" value="ECO:0007669"/>
    <property type="project" value="UniProtKB-SubCell"/>
</dbReference>
<dbReference type="Gene3D" id="1.10.238.10">
    <property type="entry name" value="EF-hand"/>
    <property type="match status" value="1"/>
</dbReference>
<feature type="domain" description="DM10" evidence="8">
    <location>
        <begin position="227"/>
        <end position="351"/>
    </location>
</feature>
<dbReference type="GO" id="GO:0005874">
    <property type="term" value="C:microtubule"/>
    <property type="evidence" value="ECO:0007669"/>
    <property type="project" value="TreeGrafter"/>
</dbReference>
<dbReference type="PANTHER" id="PTHR12086">
    <property type="entry name" value="EF-HAND DOMAIN C-TERMINAL CONTAINING PROTEIN"/>
    <property type="match status" value="1"/>
</dbReference>
<evidence type="ECO:0000313" key="10">
    <source>
        <dbReference type="Proteomes" id="UP001460270"/>
    </source>
</evidence>
<feature type="domain" description="DM10" evidence="8">
    <location>
        <begin position="412"/>
        <end position="519"/>
    </location>
</feature>
<dbReference type="PROSITE" id="PS51336">
    <property type="entry name" value="DM10"/>
    <property type="match status" value="3"/>
</dbReference>
<feature type="domain" description="DM10" evidence="8">
    <location>
        <begin position="76"/>
        <end position="183"/>
    </location>
</feature>
<sequence>MASLPLLPGNTPNKHLGKEKFHKSHHFDISNGVTTLAGDERPGIGGELLLGQKHGSKYSVYPQGKGCELPSWVAFDKQALCFDAYFEETVPQAKEETYRIRKCKIFFFLEDDTIKVIEPECKNSGITQGTFIRRHRIPLPPPNDDQFYNVSHFNINQEIILYSRKFIITDCDTFTRNFITNLGVCLNEPKMSPMDTYTQRRDNEEKSMRPLRPYERYDTLQQFLDYDNKVLRFYGYWDDTNNMYGDVRNFVLHYFLADDTIEIREVFNPNCGRNQVSKFLRRSKLPKAPSKLPQPGVVTDRTILNVFDSSNQGKRYILDSLKTGAIMKEFYKDCDLMIGSELNSYYRCKYGIEDFTPVQYKAPAAPKPFRHVPPYNGFGSEEDSLSSCQGLLPKPPQKDFHKFMAKDRNGLESNVLNFVAKMVTEDPVDKDRVFNISFYLSDDTISVFERTERNSGLLGGKFLERGRVKKPGQELYKSELSKYFTAQDFYVGAVLCLNNQNFQLTEADEYTFKYMEKHAEEFPRANVGSILSKLRPISDDKQKEIQTFLALSDPGNFGFIPYESFRGLLMGLECGLSEHEVLVLARCFSKREQSELDVSLMLAVAQDFLRKKHFEDFCEMTKAFTYHDRHKTGRLSLKETRTICKAFHLPLPENLLTSLLQKFSQEDEIDYQAYIAGINWLEYPAAPVMPDDIIKVNFKTSNCGGMGQRNVNYASMLKDIFSGPLTDPTTVAS</sequence>
<dbReference type="PANTHER" id="PTHR12086:SF11">
    <property type="entry name" value="EF-HAND DOMAIN-CONTAINING FAMILY MEMBER C2"/>
    <property type="match status" value="1"/>
</dbReference>
<dbReference type="Gene3D" id="2.30.29.170">
    <property type="match status" value="3"/>
</dbReference>
<keyword evidence="5" id="KW-0966">Cell projection</keyword>
<reference evidence="10" key="1">
    <citation type="submission" date="2024-04" db="EMBL/GenBank/DDBJ databases">
        <title>Salinicola lusitanus LLJ914,a marine bacterium isolated from the Okinawa Trough.</title>
        <authorList>
            <person name="Li J."/>
        </authorList>
    </citation>
    <scope>NUCLEOTIDE SEQUENCE [LARGE SCALE GENOMIC DNA]</scope>
</reference>
<dbReference type="Proteomes" id="UP001460270">
    <property type="component" value="Unassembled WGS sequence"/>
</dbReference>
<dbReference type="InterPro" id="IPR011992">
    <property type="entry name" value="EF-hand-dom_pair"/>
</dbReference>
<evidence type="ECO:0000256" key="7">
    <source>
        <dbReference type="ARBA" id="ARBA00039880"/>
    </source>
</evidence>
<accession>A0AAW0MUR0</accession>